<geneLocation type="plasmid" evidence="1 2">
    <name>pMCCL2</name>
</geneLocation>
<dbReference type="Proteomes" id="UP000001383">
    <property type="component" value="Plasmid pMCCL2"/>
</dbReference>
<proteinExistence type="predicted"/>
<sequence length="170" mass="20271">MNQMDLIVQIYHTVSYIKQVNHLKAHNLNPLHPKVPVELETVTNYKEIPGEYLSRNIPEGRKMIKWAPFATMPQQFEDIRKQIEQQTKEFMPDLSQEQIDDINNKLNHYSNKPSACFIYYYEDEKIHLLQTVINKLDEYNMRVNVFLVVQQEFKDLEIKVLLQSFKSTIK</sequence>
<gene>
    <name evidence="1" type="ordered locus">MCCL_plsB0039</name>
</gene>
<name>B9ECA9_MACCJ</name>
<dbReference type="InterPro" id="IPR014962">
    <property type="entry name" value="YolD"/>
</dbReference>
<evidence type="ECO:0008006" key="3">
    <source>
        <dbReference type="Google" id="ProtNLM"/>
    </source>
</evidence>
<evidence type="ECO:0000313" key="2">
    <source>
        <dbReference type="Proteomes" id="UP000001383"/>
    </source>
</evidence>
<dbReference type="KEGG" id="mcl:MCCL_plsB0039"/>
<protein>
    <recommendedName>
        <fullName evidence="3">YolD-like family protein</fullName>
    </recommendedName>
</protein>
<organism evidence="1 2">
    <name type="scientific">Macrococcus caseolyticus (strain JCSC5402)</name>
    <name type="common">Macrococcoides caseolyticum</name>
    <dbReference type="NCBI Taxonomy" id="458233"/>
    <lineage>
        <taxon>Bacteria</taxon>
        <taxon>Bacillati</taxon>
        <taxon>Bacillota</taxon>
        <taxon>Bacilli</taxon>
        <taxon>Bacillales</taxon>
        <taxon>Staphylococcaceae</taxon>
        <taxon>Macrococcoides</taxon>
    </lineage>
</organism>
<dbReference type="EMBL" id="AP009486">
    <property type="protein sequence ID" value="BAH18717.1"/>
    <property type="molecule type" value="Genomic_DNA"/>
</dbReference>
<dbReference type="PANTHER" id="PTHR40051:SF1">
    <property type="entry name" value="YOLD-LIKE FAMILY PROTEIN"/>
    <property type="match status" value="1"/>
</dbReference>
<dbReference type="AlphaFoldDB" id="B9ECA9"/>
<accession>B9ECA9</accession>
<evidence type="ECO:0000313" key="1">
    <source>
        <dbReference type="EMBL" id="BAH18717.1"/>
    </source>
</evidence>
<keyword evidence="1" id="KW-0614">Plasmid</keyword>
<dbReference type="Pfam" id="PF08863">
    <property type="entry name" value="YolD"/>
    <property type="match status" value="1"/>
</dbReference>
<dbReference type="PANTHER" id="PTHR40051">
    <property type="entry name" value="IG HYPOTHETICAL 15966"/>
    <property type="match status" value="1"/>
</dbReference>
<reference evidence="1 2" key="1">
    <citation type="journal article" date="2009" name="J. Bacteriol.">
        <title>Complete genome sequence of Macrococcus caseolyticus strain JCSCS5402, reflecting the ancestral genome of the human-pathogenic staphylococci.</title>
        <authorList>
            <person name="Baba T."/>
            <person name="Kuwahara-Arai K."/>
            <person name="Uchiyama I."/>
            <person name="Takeuchi F."/>
            <person name="Ito T."/>
            <person name="Hiramatsu K."/>
        </authorList>
    </citation>
    <scope>NUCLEOTIDE SEQUENCE [LARGE SCALE GENOMIC DNA]</scope>
    <source>
        <strain evidence="1 2">JCSC5402</strain>
        <plasmid evidence="1 2">pMCCL2</plasmid>
    </source>
</reference>
<dbReference type="HOGENOM" id="CLU_131538_0_1_9"/>